<sequence>MKRTLSIVTLWILYIGVIGLPLTPVYAQSTSAAQKEKFTPSEKVIIDTDIGDDIDDAFALALALKCPELNVLQINSAFGLVSIRTAMLQRFLDEVGRADIPVATGVPSPMPESHFTQRRYGERDGVRRPAPDAIESTLALIRKYPNEITLIAIGPMYNLAAMIDRDKETFKKVKRVVIMGGSFYKRNWDFGFGHPQGQIAEWNILEAIPEAQKLMAANVPLYMVPSDSTQLKFDEVNRRLLFRVDTPLTDQLLILYQLWGQTTPLLHDAMTLAFLVKPDMCPMKEMHITIDDAGFTRIGAGAPNTFVCLESDPERFINFYMNRMLSN</sequence>
<evidence type="ECO:0000256" key="1">
    <source>
        <dbReference type="ARBA" id="ARBA00022801"/>
    </source>
</evidence>
<proteinExistence type="predicted"/>
<evidence type="ECO:0000256" key="2">
    <source>
        <dbReference type="ARBA" id="ARBA00023295"/>
    </source>
</evidence>
<evidence type="ECO:0000313" key="4">
    <source>
        <dbReference type="EMBL" id="QEE28663.1"/>
    </source>
</evidence>
<dbReference type="Gene3D" id="3.90.245.10">
    <property type="entry name" value="Ribonucleoside hydrolase-like"/>
    <property type="match status" value="1"/>
</dbReference>
<dbReference type="PANTHER" id="PTHR12304:SF4">
    <property type="entry name" value="URIDINE NUCLEOSIDASE"/>
    <property type="match status" value="1"/>
</dbReference>
<name>A0A5B9E8Z4_9BACT</name>
<accession>A0A5B9E8Z4</accession>
<dbReference type="AlphaFoldDB" id="A0A5B9E8Z4"/>
<protein>
    <submittedName>
        <fullName evidence="4">Nucleoside hydrolase</fullName>
    </submittedName>
</protein>
<dbReference type="KEGG" id="talb:FTW19_12020"/>
<dbReference type="GO" id="GO:0006152">
    <property type="term" value="P:purine nucleoside catabolic process"/>
    <property type="evidence" value="ECO:0007669"/>
    <property type="project" value="TreeGrafter"/>
</dbReference>
<keyword evidence="2" id="KW-0326">Glycosidase</keyword>
<dbReference type="PANTHER" id="PTHR12304">
    <property type="entry name" value="INOSINE-URIDINE PREFERRING NUCLEOSIDE HYDROLASE"/>
    <property type="match status" value="1"/>
</dbReference>
<dbReference type="InterPro" id="IPR023186">
    <property type="entry name" value="IUNH"/>
</dbReference>
<dbReference type="OrthoDB" id="9797882at2"/>
<evidence type="ECO:0000313" key="5">
    <source>
        <dbReference type="Proteomes" id="UP000321820"/>
    </source>
</evidence>
<dbReference type="Proteomes" id="UP000321820">
    <property type="component" value="Chromosome"/>
</dbReference>
<keyword evidence="5" id="KW-1185">Reference proteome</keyword>
<dbReference type="GO" id="GO:0008477">
    <property type="term" value="F:purine nucleosidase activity"/>
    <property type="evidence" value="ECO:0007669"/>
    <property type="project" value="TreeGrafter"/>
</dbReference>
<feature type="domain" description="Inosine/uridine-preferring nucleoside hydrolase" evidence="3">
    <location>
        <begin position="44"/>
        <end position="317"/>
    </location>
</feature>
<evidence type="ECO:0000259" key="3">
    <source>
        <dbReference type="Pfam" id="PF01156"/>
    </source>
</evidence>
<dbReference type="SUPFAM" id="SSF53590">
    <property type="entry name" value="Nucleoside hydrolase"/>
    <property type="match status" value="1"/>
</dbReference>
<dbReference type="RefSeq" id="WP_147647853.1">
    <property type="nucleotide sequence ID" value="NZ_CP042806.1"/>
</dbReference>
<dbReference type="InterPro" id="IPR001910">
    <property type="entry name" value="Inosine/uridine_hydrolase_dom"/>
</dbReference>
<dbReference type="InterPro" id="IPR036452">
    <property type="entry name" value="Ribo_hydro-like"/>
</dbReference>
<dbReference type="Pfam" id="PF01156">
    <property type="entry name" value="IU_nuc_hydro"/>
    <property type="match status" value="1"/>
</dbReference>
<organism evidence="4 5">
    <name type="scientific">Terriglobus albidus</name>
    <dbReference type="NCBI Taxonomy" id="1592106"/>
    <lineage>
        <taxon>Bacteria</taxon>
        <taxon>Pseudomonadati</taxon>
        <taxon>Acidobacteriota</taxon>
        <taxon>Terriglobia</taxon>
        <taxon>Terriglobales</taxon>
        <taxon>Acidobacteriaceae</taxon>
        <taxon>Terriglobus</taxon>
    </lineage>
</organism>
<gene>
    <name evidence="4" type="ORF">FTW19_12020</name>
</gene>
<dbReference type="GO" id="GO:0005829">
    <property type="term" value="C:cytosol"/>
    <property type="evidence" value="ECO:0007669"/>
    <property type="project" value="TreeGrafter"/>
</dbReference>
<dbReference type="EMBL" id="CP042806">
    <property type="protein sequence ID" value="QEE28663.1"/>
    <property type="molecule type" value="Genomic_DNA"/>
</dbReference>
<keyword evidence="1 4" id="KW-0378">Hydrolase</keyword>
<reference evidence="4 5" key="1">
    <citation type="submission" date="2019-08" db="EMBL/GenBank/DDBJ databases">
        <title>Complete genome sequence of Terriglobus albidus strain ORNL.</title>
        <authorList>
            <person name="Podar M."/>
        </authorList>
    </citation>
    <scope>NUCLEOTIDE SEQUENCE [LARGE SCALE GENOMIC DNA]</scope>
    <source>
        <strain evidence="4 5">ORNL</strain>
    </source>
</reference>